<dbReference type="SUPFAM" id="SSF51735">
    <property type="entry name" value="NAD(P)-binding Rossmann-fold domains"/>
    <property type="match status" value="1"/>
</dbReference>
<reference evidence="5" key="2">
    <citation type="submission" date="2015-04" db="EMBL/GenBank/DDBJ databases">
        <title>Complete genome sequence of Salinicoccus halodurans strain H3B36, isolated from the Qaidam basin of China.</title>
        <authorList>
            <person name="Ma Y."/>
            <person name="Jiang K."/>
            <person name="Xue Y."/>
        </authorList>
    </citation>
    <scope>NUCLEOTIDE SEQUENCE [LARGE SCALE GENOMIC DNA]</scope>
    <source>
        <strain evidence="5">H3B36</strain>
    </source>
</reference>
<name>A0A0F7HJJ0_9STAP</name>
<dbReference type="EMBL" id="CP011366">
    <property type="protein sequence ID" value="AKG72932.1"/>
    <property type="molecule type" value="Genomic_DNA"/>
</dbReference>
<keyword evidence="2" id="KW-0560">Oxidoreductase</keyword>
<dbReference type="InterPro" id="IPR036291">
    <property type="entry name" value="NAD(P)-bd_dom_sf"/>
</dbReference>
<sequence>MGEMNNPLYKYYDGKFEKQKQPYPGVQSEMHPIPDCGEESYVGSEKLKNRKALVTGGDSGIGRAAAIAYAKEGADVAISYLPDEGSDAQEVKAVIEKAGQKAVLLPGDLRDERFARELVHEAAEKLGGLDILVLNAAIQQFEKDIKNLSTEQLTDTFTVNIFSNVWMLQEALDHLPEGGSVVVTTSVQAFQPSGHLSDYAMTKSSQVAFVLAMTQQLAEKGIRINAVSPGPVWTVLQVAGGQPQESIPEFGQKEPLKRAGQPVELADTYVLLASDSASYITGQVYGITGGTPINH</sequence>
<protein>
    <submittedName>
        <fullName evidence="3">Oxidoreductase</fullName>
    </submittedName>
</protein>
<reference evidence="3 5" key="1">
    <citation type="journal article" date="2015" name="Int. J. Syst. Evol. Microbiol.">
        <title>Complete genome sequence of Salinicoccus halodurans H3B36, isolated from the Qaidam Basin in China.</title>
        <authorList>
            <person name="Jiang K."/>
            <person name="Xue Y."/>
            <person name="Ma Y."/>
        </authorList>
    </citation>
    <scope>NUCLEOTIDE SEQUENCE [LARGE SCALE GENOMIC DNA]</scope>
    <source>
        <strain evidence="3 5">H3B36</strain>
    </source>
</reference>
<proteinExistence type="inferred from homology"/>
<dbReference type="Pfam" id="PF13561">
    <property type="entry name" value="adh_short_C2"/>
    <property type="match status" value="1"/>
</dbReference>
<evidence type="ECO:0000256" key="1">
    <source>
        <dbReference type="ARBA" id="ARBA00006484"/>
    </source>
</evidence>
<comment type="similarity">
    <text evidence="1">Belongs to the short-chain dehydrogenases/reductases (SDR) family.</text>
</comment>
<dbReference type="PRINTS" id="PR00081">
    <property type="entry name" value="GDHRDH"/>
</dbReference>
<dbReference type="Gene3D" id="3.40.50.720">
    <property type="entry name" value="NAD(P)-binding Rossmann-like Domain"/>
    <property type="match status" value="1"/>
</dbReference>
<dbReference type="Proteomes" id="UP000183090">
    <property type="component" value="Unassembled WGS sequence"/>
</dbReference>
<evidence type="ECO:0000256" key="2">
    <source>
        <dbReference type="ARBA" id="ARBA00023002"/>
    </source>
</evidence>
<evidence type="ECO:0000313" key="6">
    <source>
        <dbReference type="Proteomes" id="UP000183090"/>
    </source>
</evidence>
<evidence type="ECO:0000313" key="5">
    <source>
        <dbReference type="Proteomes" id="UP000034029"/>
    </source>
</evidence>
<gene>
    <name evidence="3" type="ORF">AAT16_01055</name>
    <name evidence="4" type="ORF">SAMN05216235_1583</name>
</gene>
<dbReference type="PANTHER" id="PTHR48107">
    <property type="entry name" value="NADPH-DEPENDENT ALDEHYDE REDUCTASE-LIKE PROTEIN, CHLOROPLASTIC-RELATED"/>
    <property type="match status" value="1"/>
</dbReference>
<dbReference type="OrthoDB" id="9803333at2"/>
<dbReference type="AlphaFoldDB" id="A0A0F7HJJ0"/>
<dbReference type="EMBL" id="FOTB01000003">
    <property type="protein sequence ID" value="SFK76314.1"/>
    <property type="molecule type" value="Genomic_DNA"/>
</dbReference>
<dbReference type="GO" id="GO:0016614">
    <property type="term" value="F:oxidoreductase activity, acting on CH-OH group of donors"/>
    <property type="evidence" value="ECO:0007669"/>
    <property type="project" value="UniProtKB-ARBA"/>
</dbReference>
<dbReference type="FunFam" id="3.40.50.720:FF:000097">
    <property type="entry name" value="SDR family oxidoreductase"/>
    <property type="match status" value="1"/>
</dbReference>
<accession>A0A0F7HJJ0</accession>
<dbReference type="PANTHER" id="PTHR48107:SF16">
    <property type="entry name" value="NADPH-DEPENDENT ALDEHYDE REDUCTASE 1, CHLOROPLASTIC"/>
    <property type="match status" value="1"/>
</dbReference>
<dbReference type="KEGG" id="shv:AAT16_01055"/>
<evidence type="ECO:0000313" key="3">
    <source>
        <dbReference type="EMBL" id="AKG72932.1"/>
    </source>
</evidence>
<dbReference type="InterPro" id="IPR002347">
    <property type="entry name" value="SDR_fam"/>
</dbReference>
<dbReference type="Proteomes" id="UP000034029">
    <property type="component" value="Chromosome"/>
</dbReference>
<reference evidence="4 6" key="3">
    <citation type="submission" date="2016-10" db="EMBL/GenBank/DDBJ databases">
        <authorList>
            <person name="Varghese N."/>
            <person name="Submissions S."/>
        </authorList>
    </citation>
    <scope>NUCLEOTIDE SEQUENCE [LARGE SCALE GENOMIC DNA]</scope>
    <source>
        <strain evidence="4 6">CGMCC 1.6501</strain>
    </source>
</reference>
<dbReference type="RefSeq" id="WP_046789128.1">
    <property type="nucleotide sequence ID" value="NZ_CP011366.1"/>
</dbReference>
<evidence type="ECO:0000313" key="4">
    <source>
        <dbReference type="EMBL" id="SFK76314.1"/>
    </source>
</evidence>
<keyword evidence="5" id="KW-1185">Reference proteome</keyword>
<organism evidence="4 6">
    <name type="scientific">Salinicoccus halodurans</name>
    <dbReference type="NCBI Taxonomy" id="407035"/>
    <lineage>
        <taxon>Bacteria</taxon>
        <taxon>Bacillati</taxon>
        <taxon>Bacillota</taxon>
        <taxon>Bacilli</taxon>
        <taxon>Bacillales</taxon>
        <taxon>Staphylococcaceae</taxon>
        <taxon>Salinicoccus</taxon>
    </lineage>
</organism>